<proteinExistence type="predicted"/>
<comment type="caution">
    <text evidence="1">The sequence shown here is derived from an EMBL/GenBank/DDBJ whole genome shotgun (WGS) entry which is preliminary data.</text>
</comment>
<keyword evidence="2" id="KW-1185">Reference proteome</keyword>
<dbReference type="Proteomes" id="UP000887013">
    <property type="component" value="Unassembled WGS sequence"/>
</dbReference>
<accession>A0A8X6MT75</accession>
<name>A0A8X6MT75_NEPPI</name>
<sequence length="105" mass="12136">MLYAAYRDVRRDSNIQYYDESEDEAVDDLSLNLNRSSGFSSEMHPNITDSMVSLPVMKVTDFKQKSLFTSAPELHFTQDSLEATNERSSLMSLVYLVTWKLLRMI</sequence>
<evidence type="ECO:0000313" key="1">
    <source>
        <dbReference type="EMBL" id="GFS76526.1"/>
    </source>
</evidence>
<gene>
    <name evidence="1" type="primary">FYCO1</name>
    <name evidence="1" type="ORF">NPIL_442811</name>
</gene>
<protein>
    <submittedName>
        <fullName evidence="1">FYVE and coiled-coil domain-containing protein 1</fullName>
    </submittedName>
</protein>
<dbReference type="EMBL" id="BMAW01096801">
    <property type="protein sequence ID" value="GFS76526.1"/>
    <property type="molecule type" value="Genomic_DNA"/>
</dbReference>
<organism evidence="1 2">
    <name type="scientific">Nephila pilipes</name>
    <name type="common">Giant wood spider</name>
    <name type="synonym">Nephila maculata</name>
    <dbReference type="NCBI Taxonomy" id="299642"/>
    <lineage>
        <taxon>Eukaryota</taxon>
        <taxon>Metazoa</taxon>
        <taxon>Ecdysozoa</taxon>
        <taxon>Arthropoda</taxon>
        <taxon>Chelicerata</taxon>
        <taxon>Arachnida</taxon>
        <taxon>Araneae</taxon>
        <taxon>Araneomorphae</taxon>
        <taxon>Entelegynae</taxon>
        <taxon>Araneoidea</taxon>
        <taxon>Nephilidae</taxon>
        <taxon>Nephila</taxon>
    </lineage>
</organism>
<reference evidence="1" key="1">
    <citation type="submission" date="2020-08" db="EMBL/GenBank/DDBJ databases">
        <title>Multicomponent nature underlies the extraordinary mechanical properties of spider dragline silk.</title>
        <authorList>
            <person name="Kono N."/>
            <person name="Nakamura H."/>
            <person name="Mori M."/>
            <person name="Yoshida Y."/>
            <person name="Ohtoshi R."/>
            <person name="Malay A.D."/>
            <person name="Moran D.A.P."/>
            <person name="Tomita M."/>
            <person name="Numata K."/>
            <person name="Arakawa K."/>
        </authorList>
    </citation>
    <scope>NUCLEOTIDE SEQUENCE</scope>
</reference>
<evidence type="ECO:0000313" key="2">
    <source>
        <dbReference type="Proteomes" id="UP000887013"/>
    </source>
</evidence>
<dbReference type="AlphaFoldDB" id="A0A8X6MT75"/>